<dbReference type="Proteomes" id="UP000789702">
    <property type="component" value="Unassembled WGS sequence"/>
</dbReference>
<comment type="caution">
    <text evidence="1">The sequence shown here is derived from an EMBL/GenBank/DDBJ whole genome shotgun (WGS) entry which is preliminary data.</text>
</comment>
<keyword evidence="2" id="KW-1185">Reference proteome</keyword>
<gene>
    <name evidence="1" type="ORF">DHETER_LOCUS4450</name>
</gene>
<proteinExistence type="predicted"/>
<protein>
    <submittedName>
        <fullName evidence="1">4975_t:CDS:1</fullName>
    </submittedName>
</protein>
<sequence>MSAQSLPQTTSRRLPTTYHSVHPGFYARKQQILASLIDPTITRTDNNNNVNKYSSSKGSSPLIDEPIFPIIELINKHDDYIVTSSCSGKISIISTSSNNNKCKSSKKSISGKVESLTTSGNINYGEPENGVVYKHQDDLDDDDSYLKFGGGGGKLLFIAHSKINLPKEKDLINNFLLKLIFGDEFENVITSNNESYDLSQNNNYNLIYFKFDPMILHAEARTLDAAKNLVNLAVEIGYRDSGLLTTSKRHMAAIRNSMKLETPIAYLNLSTQKIHLLVELSYLHLLINLSNQNFDEILRKINDLLSTLDNNLFRGMGSGDDGVKKLSKDGGKTWDHKEERRERKRRDVLTRQIGLRKSGTLSDGNDGDVSTVDDESQGLDNLDNV</sequence>
<reference evidence="1" key="1">
    <citation type="submission" date="2021-06" db="EMBL/GenBank/DDBJ databases">
        <authorList>
            <person name="Kallberg Y."/>
            <person name="Tangrot J."/>
            <person name="Rosling A."/>
        </authorList>
    </citation>
    <scope>NUCLEOTIDE SEQUENCE</scope>
    <source>
        <strain evidence="1">IL203A</strain>
    </source>
</reference>
<evidence type="ECO:0000313" key="1">
    <source>
        <dbReference type="EMBL" id="CAG8532953.1"/>
    </source>
</evidence>
<name>A0ACA9LMY5_9GLOM</name>
<accession>A0ACA9LMY5</accession>
<organism evidence="1 2">
    <name type="scientific">Dentiscutata heterogama</name>
    <dbReference type="NCBI Taxonomy" id="1316150"/>
    <lineage>
        <taxon>Eukaryota</taxon>
        <taxon>Fungi</taxon>
        <taxon>Fungi incertae sedis</taxon>
        <taxon>Mucoromycota</taxon>
        <taxon>Glomeromycotina</taxon>
        <taxon>Glomeromycetes</taxon>
        <taxon>Diversisporales</taxon>
        <taxon>Gigasporaceae</taxon>
        <taxon>Dentiscutata</taxon>
    </lineage>
</organism>
<evidence type="ECO:0000313" key="2">
    <source>
        <dbReference type="Proteomes" id="UP000789702"/>
    </source>
</evidence>
<dbReference type="EMBL" id="CAJVPU010004431">
    <property type="protein sequence ID" value="CAG8532953.1"/>
    <property type="molecule type" value="Genomic_DNA"/>
</dbReference>